<protein>
    <recommendedName>
        <fullName evidence="1">SH3b domain-containing protein</fullName>
    </recommendedName>
</protein>
<dbReference type="RefSeq" id="WP_165767736.1">
    <property type="nucleotide sequence ID" value="NZ_MSPP01000002.1"/>
</dbReference>
<dbReference type="Pfam" id="PF08239">
    <property type="entry name" value="SH3_3"/>
    <property type="match status" value="1"/>
</dbReference>
<comment type="caution">
    <text evidence="2">The sequence shown here is derived from an EMBL/GenBank/DDBJ whole genome shotgun (WGS) entry which is preliminary data.</text>
</comment>
<feature type="domain" description="SH3b" evidence="1">
    <location>
        <begin position="103"/>
        <end position="168"/>
    </location>
</feature>
<name>A0A251WZT2_9RHOB</name>
<evidence type="ECO:0000313" key="2">
    <source>
        <dbReference type="EMBL" id="OUD09443.1"/>
    </source>
</evidence>
<sequence>MRTFMLLSFVFLGVGFYELSGGSDFEPVERQVFDVSFADEGNGVQLQAVSAPALRVIEPVVTTAALNAQRTTNANDAVIVQISSKNIDPAPVPAPQVQPTPQIELATVSGNAVNMRLGPSTQYGVVSTLGRGTEVEVLETASNGWARLRVVENGQVGWMSGRFVAQAGT</sequence>
<organism evidence="2 3">
    <name type="scientific">Marivivens niveibacter</name>
    <dbReference type="NCBI Taxonomy" id="1930667"/>
    <lineage>
        <taxon>Bacteria</taxon>
        <taxon>Pseudomonadati</taxon>
        <taxon>Pseudomonadota</taxon>
        <taxon>Alphaproteobacteria</taxon>
        <taxon>Rhodobacterales</taxon>
        <taxon>Paracoccaceae</taxon>
        <taxon>Marivivens group</taxon>
        <taxon>Marivivens</taxon>
    </lineage>
</organism>
<gene>
    <name evidence="2" type="ORF">BVC71_06205</name>
</gene>
<evidence type="ECO:0000313" key="3">
    <source>
        <dbReference type="Proteomes" id="UP000194664"/>
    </source>
</evidence>
<accession>A0A251WZT2</accession>
<proteinExistence type="predicted"/>
<dbReference type="AlphaFoldDB" id="A0A251WZT2"/>
<dbReference type="PROSITE" id="PS51781">
    <property type="entry name" value="SH3B"/>
    <property type="match status" value="1"/>
</dbReference>
<dbReference type="SMART" id="SM00287">
    <property type="entry name" value="SH3b"/>
    <property type="match status" value="1"/>
</dbReference>
<reference evidence="2 3" key="1">
    <citation type="submission" date="2016-12" db="EMBL/GenBank/DDBJ databases">
        <title>The draft genome sequence of HSLHS2.</title>
        <authorList>
            <person name="Hu D."/>
            <person name="Wang L."/>
            <person name="Shao Z."/>
        </authorList>
    </citation>
    <scope>NUCLEOTIDE SEQUENCE [LARGE SCALE GENOMIC DNA]</scope>
    <source>
        <strain evidence="2">MCCC 1A06712</strain>
    </source>
</reference>
<keyword evidence="3" id="KW-1185">Reference proteome</keyword>
<dbReference type="Proteomes" id="UP000194664">
    <property type="component" value="Unassembled WGS sequence"/>
</dbReference>
<dbReference type="Gene3D" id="2.30.30.40">
    <property type="entry name" value="SH3 Domains"/>
    <property type="match status" value="1"/>
</dbReference>
<dbReference type="EMBL" id="MSPP01000002">
    <property type="protein sequence ID" value="OUD09443.1"/>
    <property type="molecule type" value="Genomic_DNA"/>
</dbReference>
<evidence type="ECO:0000259" key="1">
    <source>
        <dbReference type="PROSITE" id="PS51781"/>
    </source>
</evidence>
<dbReference type="InterPro" id="IPR003646">
    <property type="entry name" value="SH3-like_bac-type"/>
</dbReference>